<dbReference type="SMART" id="SM00530">
    <property type="entry name" value="HTH_XRE"/>
    <property type="match status" value="1"/>
</dbReference>
<accession>A0ABU7PBZ5</accession>
<dbReference type="Gene3D" id="1.10.260.40">
    <property type="entry name" value="lambda repressor-like DNA-binding domains"/>
    <property type="match status" value="1"/>
</dbReference>
<evidence type="ECO:0000313" key="2">
    <source>
        <dbReference type="EMBL" id="MEE4543332.1"/>
    </source>
</evidence>
<dbReference type="Pfam" id="PF13560">
    <property type="entry name" value="HTH_31"/>
    <property type="match status" value="1"/>
</dbReference>
<dbReference type="RefSeq" id="WP_330795634.1">
    <property type="nucleotide sequence ID" value="NZ_JAZEWV010000010.1"/>
</dbReference>
<dbReference type="Pfam" id="PF19054">
    <property type="entry name" value="DUF5753"/>
    <property type="match status" value="1"/>
</dbReference>
<dbReference type="CDD" id="cd00093">
    <property type="entry name" value="HTH_XRE"/>
    <property type="match status" value="1"/>
</dbReference>
<comment type="caution">
    <text evidence="2">The sequence shown here is derived from an EMBL/GenBank/DDBJ whole genome shotgun (WGS) entry which is preliminary data.</text>
</comment>
<dbReference type="PROSITE" id="PS50943">
    <property type="entry name" value="HTH_CROC1"/>
    <property type="match status" value="1"/>
</dbReference>
<sequence>MAEGVSAFGGEPEPSDSLRTFGAVVQGLREHAGLSREEFGRRVGLSKHTIASIETGRRMPDPDFVVRAEPVLGNTGALRKAIAHVRRQAGLATWFRRWARLETSASALCTYECRLLPGLLQTEAYARALFEGRLPPLSDEEIETQLTARLERQVLLMNPHIAFSFVLDEHLFLRGSGGIDVTRELITSVLEASSRRNVEVQILPLDVGVHPGLNGPIVLLETPENRWFAYSEGQETGQLVTDAKAISVLHLRYAKLRSQALSPVETRSLLERMRGEL</sequence>
<protein>
    <submittedName>
        <fullName evidence="2">Helix-turn-helix transcriptional regulator</fullName>
    </submittedName>
</protein>
<dbReference type="InterPro" id="IPR001387">
    <property type="entry name" value="Cro/C1-type_HTH"/>
</dbReference>
<gene>
    <name evidence="2" type="ORF">V2S66_15305</name>
</gene>
<proteinExistence type="predicted"/>
<organism evidence="2 3">
    <name type="scientific">Actinacidiphila polyblastidii</name>
    <dbReference type="NCBI Taxonomy" id="3110430"/>
    <lineage>
        <taxon>Bacteria</taxon>
        <taxon>Bacillati</taxon>
        <taxon>Actinomycetota</taxon>
        <taxon>Actinomycetes</taxon>
        <taxon>Kitasatosporales</taxon>
        <taxon>Streptomycetaceae</taxon>
        <taxon>Actinacidiphila</taxon>
    </lineage>
</organism>
<keyword evidence="3" id="KW-1185">Reference proteome</keyword>
<dbReference type="Proteomes" id="UP001344658">
    <property type="component" value="Unassembled WGS sequence"/>
</dbReference>
<dbReference type="SUPFAM" id="SSF47413">
    <property type="entry name" value="lambda repressor-like DNA-binding domains"/>
    <property type="match status" value="1"/>
</dbReference>
<dbReference type="InterPro" id="IPR010982">
    <property type="entry name" value="Lambda_DNA-bd_dom_sf"/>
</dbReference>
<evidence type="ECO:0000259" key="1">
    <source>
        <dbReference type="PROSITE" id="PS50943"/>
    </source>
</evidence>
<dbReference type="EMBL" id="JAZEWV010000010">
    <property type="protein sequence ID" value="MEE4543332.1"/>
    <property type="molecule type" value="Genomic_DNA"/>
</dbReference>
<feature type="domain" description="HTH cro/C1-type" evidence="1">
    <location>
        <begin position="25"/>
        <end position="78"/>
    </location>
</feature>
<name>A0ABU7PBZ5_9ACTN</name>
<dbReference type="InterPro" id="IPR043917">
    <property type="entry name" value="DUF5753"/>
</dbReference>
<evidence type="ECO:0000313" key="3">
    <source>
        <dbReference type="Proteomes" id="UP001344658"/>
    </source>
</evidence>
<reference evidence="2 3" key="1">
    <citation type="submission" date="2023-12" db="EMBL/GenBank/DDBJ databases">
        <title>Streptomyces sp. V4-01.</title>
        <authorList>
            <person name="Somphong A."/>
            <person name="Phongsopitanun W."/>
        </authorList>
    </citation>
    <scope>NUCLEOTIDE SEQUENCE [LARGE SCALE GENOMIC DNA]</scope>
    <source>
        <strain evidence="2 3">V4-01</strain>
    </source>
</reference>